<dbReference type="Gene3D" id="2.40.30.170">
    <property type="match status" value="1"/>
</dbReference>
<feature type="domain" description="CusB-like beta-barrel" evidence="2">
    <location>
        <begin position="191"/>
        <end position="262"/>
    </location>
</feature>
<comment type="similarity">
    <text evidence="1">Belongs to the membrane fusion protein (MFP) (TC 8.A.1) family.</text>
</comment>
<dbReference type="EMBL" id="JBHSGO010000044">
    <property type="protein sequence ID" value="MFC4665479.1"/>
    <property type="molecule type" value="Genomic_DNA"/>
</dbReference>
<dbReference type="Pfam" id="PF25973">
    <property type="entry name" value="BSH_CzcB"/>
    <property type="match status" value="1"/>
</dbReference>
<comment type="caution">
    <text evidence="5">The sequence shown here is derived from an EMBL/GenBank/DDBJ whole genome shotgun (WGS) entry which is preliminary data.</text>
</comment>
<dbReference type="Gene3D" id="2.40.50.100">
    <property type="match status" value="1"/>
</dbReference>
<evidence type="ECO:0000313" key="5">
    <source>
        <dbReference type="EMBL" id="MFC4665479.1"/>
    </source>
</evidence>
<evidence type="ECO:0000259" key="3">
    <source>
        <dbReference type="Pfam" id="PF25973"/>
    </source>
</evidence>
<organism evidence="5 6">
    <name type="scientific">Falsiporphyromonas endometrii</name>
    <dbReference type="NCBI Taxonomy" id="1387297"/>
    <lineage>
        <taxon>Bacteria</taxon>
        <taxon>Pseudomonadati</taxon>
        <taxon>Bacteroidota</taxon>
        <taxon>Bacteroidia</taxon>
        <taxon>Bacteroidales</taxon>
        <taxon>Porphyromonadaceae</taxon>
        <taxon>Falsiporphyromonas</taxon>
    </lineage>
</organism>
<accession>A0ABV9K5Z6</accession>
<dbReference type="Gene3D" id="2.40.420.20">
    <property type="match status" value="1"/>
</dbReference>
<dbReference type="SUPFAM" id="SSF111369">
    <property type="entry name" value="HlyD-like secretion proteins"/>
    <property type="match status" value="1"/>
</dbReference>
<evidence type="ECO:0000313" key="6">
    <source>
        <dbReference type="Proteomes" id="UP001596020"/>
    </source>
</evidence>
<protein>
    <submittedName>
        <fullName evidence="5">Efflux RND transporter periplasmic adaptor subunit</fullName>
    </submittedName>
</protein>
<feature type="domain" description="CzcB-like barrel-sandwich hybrid" evidence="3">
    <location>
        <begin position="69"/>
        <end position="182"/>
    </location>
</feature>
<name>A0ABV9K5Z6_9PORP</name>
<dbReference type="InterPro" id="IPR058792">
    <property type="entry name" value="Beta-barrel_RND_2"/>
</dbReference>
<evidence type="ECO:0000259" key="2">
    <source>
        <dbReference type="Pfam" id="PF25954"/>
    </source>
</evidence>
<dbReference type="PANTHER" id="PTHR30469">
    <property type="entry name" value="MULTIDRUG RESISTANCE PROTEIN MDTA"/>
    <property type="match status" value="1"/>
</dbReference>
<evidence type="ECO:0000256" key="1">
    <source>
        <dbReference type="ARBA" id="ARBA00009477"/>
    </source>
</evidence>
<feature type="domain" description="YknX-like C-terminal permuted SH3-like" evidence="4">
    <location>
        <begin position="270"/>
        <end position="338"/>
    </location>
</feature>
<dbReference type="InterPro" id="IPR058647">
    <property type="entry name" value="BSH_CzcB-like"/>
</dbReference>
<gene>
    <name evidence="5" type="ORF">ACFO3G_02455</name>
</gene>
<keyword evidence="6" id="KW-1185">Reference proteome</keyword>
<dbReference type="RefSeq" id="WP_380077653.1">
    <property type="nucleotide sequence ID" value="NZ_JBHSGO010000044.1"/>
</dbReference>
<dbReference type="InterPro" id="IPR058637">
    <property type="entry name" value="YknX-like_C"/>
</dbReference>
<dbReference type="Gene3D" id="1.10.287.470">
    <property type="entry name" value="Helix hairpin bin"/>
    <property type="match status" value="1"/>
</dbReference>
<proteinExistence type="inferred from homology"/>
<dbReference type="InterPro" id="IPR006143">
    <property type="entry name" value="RND_pump_MFP"/>
</dbReference>
<evidence type="ECO:0000259" key="4">
    <source>
        <dbReference type="Pfam" id="PF25989"/>
    </source>
</evidence>
<dbReference type="PANTHER" id="PTHR30469:SF15">
    <property type="entry name" value="HLYD FAMILY OF SECRETION PROTEINS"/>
    <property type="match status" value="1"/>
</dbReference>
<dbReference type="NCBIfam" id="TIGR01730">
    <property type="entry name" value="RND_mfp"/>
    <property type="match status" value="1"/>
</dbReference>
<dbReference type="Proteomes" id="UP001596020">
    <property type="component" value="Unassembled WGS sequence"/>
</dbReference>
<reference evidence="6" key="1">
    <citation type="journal article" date="2019" name="Int. J. Syst. Evol. Microbiol.">
        <title>The Global Catalogue of Microorganisms (GCM) 10K type strain sequencing project: providing services to taxonomists for standard genome sequencing and annotation.</title>
        <authorList>
            <consortium name="The Broad Institute Genomics Platform"/>
            <consortium name="The Broad Institute Genome Sequencing Center for Infectious Disease"/>
            <person name="Wu L."/>
            <person name="Ma J."/>
        </authorList>
    </citation>
    <scope>NUCLEOTIDE SEQUENCE [LARGE SCALE GENOMIC DNA]</scope>
    <source>
        <strain evidence="6">CGMCC 4.7357</strain>
    </source>
</reference>
<dbReference type="Pfam" id="PF25989">
    <property type="entry name" value="YknX_C"/>
    <property type="match status" value="1"/>
</dbReference>
<dbReference type="PROSITE" id="PS51257">
    <property type="entry name" value="PROKAR_LIPOPROTEIN"/>
    <property type="match status" value="1"/>
</dbReference>
<sequence length="345" mass="37858">MKRQTIIALILSAAIIPSIVGCKGSKKDAAVEQQDSAKIVDTAVAFVAPVSDIQEFTAMIESKIKNNITSQSPMRIMRLNAEVGDRVSRGQVLATLDNSNLSQIKAQMDKAKLDYNRAVELYKVGGYSKAQLDQFQTAYQIVKTQYNNMLTNTVLRSPVSGVVTARNYDNGDMPNMSMPIYVVEQIAPVKLKLNVSEQYYGKLKNKMPVSINVESLPDEDFEGYVGLIYPSVDPTTHTFGVEITIPNRNQKLRPGMYAKATIDLGQHTSIVVPTTAVNKQQGSGERYVFVYNGGKVKRHTVEVGRMIDANYEILSGIDAGNVVVTNGSSSLEDGQLVKINPTNKD</sequence>
<dbReference type="Pfam" id="PF25954">
    <property type="entry name" value="Beta-barrel_RND_2"/>
    <property type="match status" value="1"/>
</dbReference>